<organism evidence="9 10">
    <name type="scientific">Megamonas hypermegale</name>
    <dbReference type="NCBI Taxonomy" id="158847"/>
    <lineage>
        <taxon>Bacteria</taxon>
        <taxon>Bacillati</taxon>
        <taxon>Bacillota</taxon>
        <taxon>Negativicutes</taxon>
        <taxon>Selenomonadales</taxon>
        <taxon>Selenomonadaceae</taxon>
        <taxon>Megamonas</taxon>
    </lineage>
</organism>
<feature type="active site" description="Proton acceptor; specific for D-alanine" evidence="5">
    <location>
        <position position="35"/>
    </location>
</feature>
<dbReference type="PRINTS" id="PR00992">
    <property type="entry name" value="ALARACEMASE"/>
</dbReference>
<dbReference type="GO" id="GO:0030170">
    <property type="term" value="F:pyridoxal phosphate binding"/>
    <property type="evidence" value="ECO:0007669"/>
    <property type="project" value="UniProtKB-UniRule"/>
</dbReference>
<proteinExistence type="inferred from homology"/>
<dbReference type="GO" id="GO:0005829">
    <property type="term" value="C:cytosol"/>
    <property type="evidence" value="ECO:0007669"/>
    <property type="project" value="TreeGrafter"/>
</dbReference>
<dbReference type="EC" id="5.1.1.1" evidence="5"/>
<dbReference type="InterPro" id="IPR000821">
    <property type="entry name" value="Ala_racemase"/>
</dbReference>
<comment type="catalytic activity">
    <reaction evidence="1 5">
        <text>L-alanine = D-alanine</text>
        <dbReference type="Rhea" id="RHEA:20249"/>
        <dbReference type="ChEBI" id="CHEBI:57416"/>
        <dbReference type="ChEBI" id="CHEBI:57972"/>
        <dbReference type="EC" id="5.1.1.1"/>
    </reaction>
</comment>
<dbReference type="Gene3D" id="3.20.20.10">
    <property type="entry name" value="Alanine racemase"/>
    <property type="match status" value="1"/>
</dbReference>
<dbReference type="InterPro" id="IPR009006">
    <property type="entry name" value="Ala_racemase/Decarboxylase_C"/>
</dbReference>
<dbReference type="STRING" id="1122216.GCA_000423385_00661"/>
<dbReference type="SMART" id="SM01005">
    <property type="entry name" value="Ala_racemase_C"/>
    <property type="match status" value="1"/>
</dbReference>
<dbReference type="EMBL" id="UGPP01000001">
    <property type="protein sequence ID" value="STY72129.1"/>
    <property type="molecule type" value="Genomic_DNA"/>
</dbReference>
<dbReference type="GO" id="GO:0008784">
    <property type="term" value="F:alanine racemase activity"/>
    <property type="evidence" value="ECO:0007669"/>
    <property type="project" value="UniProtKB-UniRule"/>
</dbReference>
<dbReference type="Gene3D" id="2.40.37.10">
    <property type="entry name" value="Lyase, Ornithine Decarboxylase, Chain A, domain 1"/>
    <property type="match status" value="1"/>
</dbReference>
<sequence>MIRLLWTEIDLDVIAQNMQIIRKMAKSKEVAAVIKADAYGHGSVTLAKTLLENGADRLAVARLDEGLELRHQGIIAPIFILGYTNPVRASEAIAYGIDVCIFDYEQARLFSEEAVKQQSEVVFHIAIDSGMQRIGYQPTKEAVEEIVKISKLPNVKIEGMFTHFCLADCADKTFTHTQYKRFKWVCDEVAKAGVKVNVHHCANSATIIDLPEYHYDMVRAGVILYGMAPSDEVDISNTGLKPAMSFKCEVTHVKTIHAGEGVSYGHKFIAKDTRVIATIPVGYADGYTRLLSGKAEVLIHGKRAKVVGNICMDQCMVDVTDIENVQVGDEVVLFGKQGDECILADELAEKLGTINYEITCMISRRVPRFYIQNNKMKFYKSYLSDLAISMYNI</sequence>
<dbReference type="Pfam" id="PF01168">
    <property type="entry name" value="Ala_racemase_N"/>
    <property type="match status" value="1"/>
</dbReference>
<keyword evidence="3 5" id="KW-0663">Pyridoxal phosphate</keyword>
<dbReference type="Pfam" id="PF00842">
    <property type="entry name" value="Ala_racemase_C"/>
    <property type="match status" value="1"/>
</dbReference>
<evidence type="ECO:0000256" key="6">
    <source>
        <dbReference type="PIRSR" id="PIRSR600821-50"/>
    </source>
</evidence>
<dbReference type="InterPro" id="IPR011079">
    <property type="entry name" value="Ala_racemase_C"/>
</dbReference>
<dbReference type="HAMAP" id="MF_01201">
    <property type="entry name" value="Ala_racemase"/>
    <property type="match status" value="1"/>
</dbReference>
<evidence type="ECO:0000256" key="4">
    <source>
        <dbReference type="ARBA" id="ARBA00023235"/>
    </source>
</evidence>
<accession>A0A378NWS7</accession>
<dbReference type="AlphaFoldDB" id="A0A378NWS7"/>
<dbReference type="SUPFAM" id="SSF51419">
    <property type="entry name" value="PLP-binding barrel"/>
    <property type="match status" value="1"/>
</dbReference>
<dbReference type="CDD" id="cd00430">
    <property type="entry name" value="PLPDE_III_AR"/>
    <property type="match status" value="1"/>
</dbReference>
<dbReference type="InterPro" id="IPR020622">
    <property type="entry name" value="Ala_racemase_pyridoxalP-BS"/>
</dbReference>
<evidence type="ECO:0000256" key="2">
    <source>
        <dbReference type="ARBA" id="ARBA00001933"/>
    </source>
</evidence>
<dbReference type="PANTHER" id="PTHR30511">
    <property type="entry name" value="ALANINE RACEMASE"/>
    <property type="match status" value="1"/>
</dbReference>
<evidence type="ECO:0000256" key="1">
    <source>
        <dbReference type="ARBA" id="ARBA00000316"/>
    </source>
</evidence>
<feature type="domain" description="Alanine racemase C-terminal" evidence="8">
    <location>
        <begin position="243"/>
        <end position="371"/>
    </location>
</feature>
<dbReference type="Proteomes" id="UP000255234">
    <property type="component" value="Unassembled WGS sequence"/>
</dbReference>
<evidence type="ECO:0000256" key="5">
    <source>
        <dbReference type="HAMAP-Rule" id="MF_01201"/>
    </source>
</evidence>
<dbReference type="NCBIfam" id="TIGR00492">
    <property type="entry name" value="alr"/>
    <property type="match status" value="1"/>
</dbReference>
<evidence type="ECO:0000313" key="10">
    <source>
        <dbReference type="Proteomes" id="UP000255234"/>
    </source>
</evidence>
<comment type="function">
    <text evidence="5">Catalyzes the interconversion of L-alanine and D-alanine. May also act on other amino acids.</text>
</comment>
<dbReference type="GO" id="GO:0009252">
    <property type="term" value="P:peptidoglycan biosynthetic process"/>
    <property type="evidence" value="ECO:0007669"/>
    <property type="project" value="TreeGrafter"/>
</dbReference>
<dbReference type="SUPFAM" id="SSF50621">
    <property type="entry name" value="Alanine racemase C-terminal domain-like"/>
    <property type="match status" value="1"/>
</dbReference>
<evidence type="ECO:0000259" key="8">
    <source>
        <dbReference type="SMART" id="SM01005"/>
    </source>
</evidence>
<feature type="modified residue" description="N6-(pyridoxal phosphate)lysine" evidence="5 6">
    <location>
        <position position="35"/>
    </location>
</feature>
<reference evidence="9 10" key="1">
    <citation type="submission" date="2018-06" db="EMBL/GenBank/DDBJ databases">
        <authorList>
            <consortium name="Pathogen Informatics"/>
            <person name="Doyle S."/>
        </authorList>
    </citation>
    <scope>NUCLEOTIDE SEQUENCE [LARGE SCALE GENOMIC DNA]</scope>
    <source>
        <strain evidence="9 10">NCTC10571</strain>
    </source>
</reference>
<evidence type="ECO:0000256" key="7">
    <source>
        <dbReference type="PIRSR" id="PIRSR600821-52"/>
    </source>
</evidence>
<dbReference type="InterPro" id="IPR029066">
    <property type="entry name" value="PLP-binding_barrel"/>
</dbReference>
<dbReference type="FunFam" id="3.20.20.10:FF:000002">
    <property type="entry name" value="Alanine racemase"/>
    <property type="match status" value="1"/>
</dbReference>
<keyword evidence="4 5" id="KW-0413">Isomerase</keyword>
<dbReference type="GO" id="GO:0030632">
    <property type="term" value="P:D-alanine biosynthetic process"/>
    <property type="evidence" value="ECO:0007669"/>
    <property type="project" value="UniProtKB-UniRule"/>
</dbReference>
<comment type="similarity">
    <text evidence="5">Belongs to the alanine racemase family.</text>
</comment>
<evidence type="ECO:0000313" key="9">
    <source>
        <dbReference type="EMBL" id="STY72129.1"/>
    </source>
</evidence>
<dbReference type="InterPro" id="IPR001608">
    <property type="entry name" value="Ala_racemase_N"/>
</dbReference>
<dbReference type="RefSeq" id="WP_018999652.1">
    <property type="nucleotide sequence ID" value="NZ_UGPP01000001.1"/>
</dbReference>
<name>A0A378NWS7_9FIRM</name>
<feature type="binding site" evidence="5 7">
    <location>
        <position position="312"/>
    </location>
    <ligand>
        <name>substrate</name>
    </ligand>
</feature>
<feature type="active site" description="Proton acceptor; specific for L-alanine" evidence="5">
    <location>
        <position position="264"/>
    </location>
</feature>
<dbReference type="UniPathway" id="UPA00042">
    <property type="reaction ID" value="UER00497"/>
</dbReference>
<dbReference type="FunFam" id="2.40.37.10:FF:000006">
    <property type="entry name" value="Alanine racemase"/>
    <property type="match status" value="1"/>
</dbReference>
<comment type="cofactor">
    <cofactor evidence="2 5 6">
        <name>pyridoxal 5'-phosphate</name>
        <dbReference type="ChEBI" id="CHEBI:597326"/>
    </cofactor>
</comment>
<gene>
    <name evidence="9" type="primary">alr</name>
    <name evidence="9" type="ORF">NCTC10571_02319</name>
</gene>
<protein>
    <recommendedName>
        <fullName evidence="5">Alanine racemase</fullName>
        <ecNumber evidence="5">5.1.1.1</ecNumber>
    </recommendedName>
</protein>
<comment type="pathway">
    <text evidence="5">Amino-acid biosynthesis; D-alanine biosynthesis; D-alanine from L-alanine: step 1/1.</text>
</comment>
<feature type="binding site" evidence="5 7">
    <location>
        <position position="133"/>
    </location>
    <ligand>
        <name>substrate</name>
    </ligand>
</feature>
<dbReference type="PROSITE" id="PS00395">
    <property type="entry name" value="ALANINE_RACEMASE"/>
    <property type="match status" value="1"/>
</dbReference>
<dbReference type="PANTHER" id="PTHR30511:SF0">
    <property type="entry name" value="ALANINE RACEMASE, CATABOLIC-RELATED"/>
    <property type="match status" value="1"/>
</dbReference>
<evidence type="ECO:0000256" key="3">
    <source>
        <dbReference type="ARBA" id="ARBA00022898"/>
    </source>
</evidence>